<name>A0AAU8B8P6_9CAUD</name>
<protein>
    <submittedName>
        <fullName evidence="1">Uncharacterized protein</fullName>
    </submittedName>
</protein>
<organism evidence="1">
    <name type="scientific">Escherichia phage Baskent_phicoli_1</name>
    <dbReference type="NCBI Taxonomy" id="3145031"/>
    <lineage>
        <taxon>Viruses</taxon>
        <taxon>Duplodnaviria</taxon>
        <taxon>Heunggongvirae</taxon>
        <taxon>Uroviricota</taxon>
        <taxon>Caudoviricetes</taxon>
        <taxon>Autographivirales</taxon>
        <taxon>Autotranscriptaviridae</taxon>
        <taxon>Studiervirinae</taxon>
        <taxon>Kayfunavirus</taxon>
    </lineage>
</organism>
<evidence type="ECO:0000313" key="1">
    <source>
        <dbReference type="EMBL" id="XCD08739.1"/>
    </source>
</evidence>
<accession>A0AAU8B8P6</accession>
<dbReference type="EMBL" id="PP766721">
    <property type="protein sequence ID" value="XCD08739.1"/>
    <property type="molecule type" value="Genomic_DNA"/>
</dbReference>
<reference evidence="1" key="1">
    <citation type="submission" date="2024-04" db="EMBL/GenBank/DDBJ databases">
        <authorList>
            <person name="Uskudar Guclu A."/>
            <person name="Unlu S."/>
        </authorList>
    </citation>
    <scope>NUCLEOTIDE SEQUENCE</scope>
</reference>
<proteinExistence type="predicted"/>
<sequence length="39" mass="4220">MAVVAVLACFSVRLHRRFDVAQLTAFKGGCQPVILLCGE</sequence>